<organism evidence="1">
    <name type="scientific">Tanacetum cinerariifolium</name>
    <name type="common">Dalmatian daisy</name>
    <name type="synonym">Chrysanthemum cinerariifolium</name>
    <dbReference type="NCBI Taxonomy" id="118510"/>
    <lineage>
        <taxon>Eukaryota</taxon>
        <taxon>Viridiplantae</taxon>
        <taxon>Streptophyta</taxon>
        <taxon>Embryophyta</taxon>
        <taxon>Tracheophyta</taxon>
        <taxon>Spermatophyta</taxon>
        <taxon>Magnoliopsida</taxon>
        <taxon>eudicotyledons</taxon>
        <taxon>Gunneridae</taxon>
        <taxon>Pentapetalae</taxon>
        <taxon>asterids</taxon>
        <taxon>campanulids</taxon>
        <taxon>Asterales</taxon>
        <taxon>Asteraceae</taxon>
        <taxon>Asteroideae</taxon>
        <taxon>Anthemideae</taxon>
        <taxon>Anthemidinae</taxon>
        <taxon>Tanacetum</taxon>
    </lineage>
</organism>
<sequence>MVDKQIEEDTRQLVIMNLAVVEYDNACGVKDDMRTAYEKCNDIPQETRALIDNFLKVGSNKDYDMHNFLFEKAVKLEKQILSKIAWL</sequence>
<accession>A0A699GUB5</accession>
<dbReference type="AlphaFoldDB" id="A0A699GUB5"/>
<gene>
    <name evidence="1" type="ORF">Tci_210667</name>
</gene>
<evidence type="ECO:0000313" key="1">
    <source>
        <dbReference type="EMBL" id="GEW38691.1"/>
    </source>
</evidence>
<comment type="caution">
    <text evidence="1">The sequence shown here is derived from an EMBL/GenBank/DDBJ whole genome shotgun (WGS) entry which is preliminary data.</text>
</comment>
<reference evidence="1" key="1">
    <citation type="journal article" date="2019" name="Sci. Rep.">
        <title>Draft genome of Tanacetum cinerariifolium, the natural source of mosquito coil.</title>
        <authorList>
            <person name="Yamashiro T."/>
            <person name="Shiraishi A."/>
            <person name="Satake H."/>
            <person name="Nakayama K."/>
        </authorList>
    </citation>
    <scope>NUCLEOTIDE SEQUENCE</scope>
</reference>
<dbReference type="EMBL" id="BKCJ010056271">
    <property type="protein sequence ID" value="GEW38691.1"/>
    <property type="molecule type" value="Genomic_DNA"/>
</dbReference>
<proteinExistence type="predicted"/>
<name>A0A699GUB5_TANCI</name>
<protein>
    <submittedName>
        <fullName evidence="1">Uncharacterized protein</fullName>
    </submittedName>
</protein>